<dbReference type="GO" id="GO:0016020">
    <property type="term" value="C:membrane"/>
    <property type="evidence" value="ECO:0007669"/>
    <property type="project" value="UniProtKB-SubCell"/>
</dbReference>
<keyword evidence="4 6" id="KW-0472">Membrane</keyword>
<feature type="transmembrane region" description="Helical" evidence="6">
    <location>
        <begin position="286"/>
        <end position="318"/>
    </location>
</feature>
<dbReference type="PANTHER" id="PTHR21676">
    <property type="entry name" value="PROTEIN STUM"/>
    <property type="match status" value="1"/>
</dbReference>
<evidence type="ECO:0000313" key="8">
    <source>
        <dbReference type="Proteomes" id="UP001162162"/>
    </source>
</evidence>
<dbReference type="GO" id="GO:0042330">
    <property type="term" value="P:taxis"/>
    <property type="evidence" value="ECO:0007669"/>
    <property type="project" value="TreeGrafter"/>
</dbReference>
<evidence type="ECO:0000256" key="4">
    <source>
        <dbReference type="ARBA" id="ARBA00023136"/>
    </source>
</evidence>
<dbReference type="AlphaFoldDB" id="A0AAV8Y179"/>
<evidence type="ECO:0000256" key="3">
    <source>
        <dbReference type="ARBA" id="ARBA00022989"/>
    </source>
</evidence>
<comment type="caution">
    <text evidence="7">The sequence shown here is derived from an EMBL/GenBank/DDBJ whole genome shotgun (WGS) entry which is preliminary data.</text>
</comment>
<evidence type="ECO:0000313" key="7">
    <source>
        <dbReference type="EMBL" id="KAJ8944823.1"/>
    </source>
</evidence>
<gene>
    <name evidence="7" type="ORF">NQ318_013160</name>
</gene>
<dbReference type="EMBL" id="JAPWTK010000238">
    <property type="protein sequence ID" value="KAJ8944823.1"/>
    <property type="molecule type" value="Genomic_DNA"/>
</dbReference>
<dbReference type="Pfam" id="PF15795">
    <property type="entry name" value="Spec3"/>
    <property type="match status" value="1"/>
</dbReference>
<evidence type="ECO:0000256" key="6">
    <source>
        <dbReference type="SAM" id="Phobius"/>
    </source>
</evidence>
<sequence>MTFIYVMPLHEDDGYGNIGNGGYGLPPADQTPPNEPAKETPPKNVCVRFLSNCKDKMACQRCKKTATQQDHEQNQEEDTKQKTGCFSCLKQKKEEPVRINIENETGMKPKLWNKMKCCNRDKVRDTSCFPTGKRKDSWVERRESAFGEQICTGFFVSFRPKCSKDCCKGFMRKVFCMNLCCKKNVTEDPISRKASIISKKKSLTPTTAPPPEDTGPKLDMSLIEHTSHMKAAIPVLPICLAWFCLIMNCIAPGTGTNLFSVAFSAYVSENRGFLKKDGPKPRIGSFLINTIIGFGQFFTVLFCLVGWGWSIWWGVIMLKIARKYKKLKHLEAIEEANNRQAPADNQNHHSRDPERIA</sequence>
<dbReference type="GO" id="GO:0050954">
    <property type="term" value="P:sensory perception of mechanical stimulus"/>
    <property type="evidence" value="ECO:0007669"/>
    <property type="project" value="TreeGrafter"/>
</dbReference>
<dbReference type="Proteomes" id="UP001162162">
    <property type="component" value="Unassembled WGS sequence"/>
</dbReference>
<feature type="compositionally biased region" description="Basic and acidic residues" evidence="5">
    <location>
        <begin position="346"/>
        <end position="357"/>
    </location>
</feature>
<feature type="region of interest" description="Disordered" evidence="5">
    <location>
        <begin position="18"/>
        <end position="41"/>
    </location>
</feature>
<evidence type="ECO:0000256" key="2">
    <source>
        <dbReference type="ARBA" id="ARBA00022692"/>
    </source>
</evidence>
<proteinExistence type="predicted"/>
<name>A0AAV8Y179_9CUCU</name>
<organism evidence="7 8">
    <name type="scientific">Aromia moschata</name>
    <dbReference type="NCBI Taxonomy" id="1265417"/>
    <lineage>
        <taxon>Eukaryota</taxon>
        <taxon>Metazoa</taxon>
        <taxon>Ecdysozoa</taxon>
        <taxon>Arthropoda</taxon>
        <taxon>Hexapoda</taxon>
        <taxon>Insecta</taxon>
        <taxon>Pterygota</taxon>
        <taxon>Neoptera</taxon>
        <taxon>Endopterygota</taxon>
        <taxon>Coleoptera</taxon>
        <taxon>Polyphaga</taxon>
        <taxon>Cucujiformia</taxon>
        <taxon>Chrysomeloidea</taxon>
        <taxon>Cerambycidae</taxon>
        <taxon>Cerambycinae</taxon>
        <taxon>Callichromatini</taxon>
        <taxon>Aromia</taxon>
    </lineage>
</organism>
<dbReference type="PANTHER" id="PTHR21676:SF6">
    <property type="entry name" value="PROTEIN STUM"/>
    <property type="match status" value="1"/>
</dbReference>
<evidence type="ECO:0000256" key="5">
    <source>
        <dbReference type="SAM" id="MobiDB-lite"/>
    </source>
</evidence>
<keyword evidence="3 6" id="KW-1133">Transmembrane helix</keyword>
<protein>
    <recommendedName>
        <fullName evidence="9">Protein SPEC3</fullName>
    </recommendedName>
</protein>
<keyword evidence="8" id="KW-1185">Reference proteome</keyword>
<dbReference type="GO" id="GO:0071683">
    <property type="term" value="C:sensory dendrite"/>
    <property type="evidence" value="ECO:0007669"/>
    <property type="project" value="TreeGrafter"/>
</dbReference>
<feature type="region of interest" description="Disordered" evidence="5">
    <location>
        <begin position="338"/>
        <end position="357"/>
    </location>
</feature>
<dbReference type="InterPro" id="IPR026673">
    <property type="entry name" value="SPEC3/Stum"/>
</dbReference>
<keyword evidence="2 6" id="KW-0812">Transmembrane</keyword>
<evidence type="ECO:0008006" key="9">
    <source>
        <dbReference type="Google" id="ProtNLM"/>
    </source>
</evidence>
<dbReference type="GO" id="GO:0019230">
    <property type="term" value="P:proprioception"/>
    <property type="evidence" value="ECO:0007669"/>
    <property type="project" value="TreeGrafter"/>
</dbReference>
<comment type="subcellular location">
    <subcellularLocation>
        <location evidence="1">Membrane</location>
        <topology evidence="1">Multi-pass membrane protein</topology>
    </subcellularLocation>
</comment>
<evidence type="ECO:0000256" key="1">
    <source>
        <dbReference type="ARBA" id="ARBA00004141"/>
    </source>
</evidence>
<accession>A0AAV8Y179</accession>
<reference evidence="7" key="1">
    <citation type="journal article" date="2023" name="Insect Mol. Biol.">
        <title>Genome sequencing provides insights into the evolution of gene families encoding plant cell wall-degrading enzymes in longhorned beetles.</title>
        <authorList>
            <person name="Shin N.R."/>
            <person name="Okamura Y."/>
            <person name="Kirsch R."/>
            <person name="Pauchet Y."/>
        </authorList>
    </citation>
    <scope>NUCLEOTIDE SEQUENCE</scope>
    <source>
        <strain evidence="7">AMC_N1</strain>
    </source>
</reference>